<organism evidence="2 3">
    <name type="scientific">Teratosphaeria destructans</name>
    <dbReference type="NCBI Taxonomy" id="418781"/>
    <lineage>
        <taxon>Eukaryota</taxon>
        <taxon>Fungi</taxon>
        <taxon>Dikarya</taxon>
        <taxon>Ascomycota</taxon>
        <taxon>Pezizomycotina</taxon>
        <taxon>Dothideomycetes</taxon>
        <taxon>Dothideomycetidae</taxon>
        <taxon>Mycosphaerellales</taxon>
        <taxon>Teratosphaeriaceae</taxon>
        <taxon>Teratosphaeria</taxon>
    </lineage>
</organism>
<accession>A0A9W7W1G8</accession>
<keyword evidence="2" id="KW-0808">Transferase</keyword>
<dbReference type="InterPro" id="IPR029063">
    <property type="entry name" value="SAM-dependent_MTases_sf"/>
</dbReference>
<keyword evidence="3" id="KW-1185">Reference proteome</keyword>
<proteinExistence type="predicted"/>
<name>A0A9W7W1G8_9PEZI</name>
<dbReference type="Proteomes" id="UP001138500">
    <property type="component" value="Unassembled WGS sequence"/>
</dbReference>
<protein>
    <submittedName>
        <fullName evidence="2">Methyltransferase domain-containing protein</fullName>
    </submittedName>
</protein>
<dbReference type="Gene3D" id="3.40.50.150">
    <property type="entry name" value="Vaccinia Virus protein VP39"/>
    <property type="match status" value="1"/>
</dbReference>
<keyword evidence="2" id="KW-0489">Methyltransferase</keyword>
<comment type="caution">
    <text evidence="2">The sequence shown here is derived from an EMBL/GenBank/DDBJ whole genome shotgun (WGS) entry which is preliminary data.</text>
</comment>
<gene>
    <name evidence="2" type="ORF">Tdes44962_MAKER03575</name>
</gene>
<evidence type="ECO:0000256" key="1">
    <source>
        <dbReference type="SAM" id="MobiDB-lite"/>
    </source>
</evidence>
<dbReference type="CDD" id="cd02440">
    <property type="entry name" value="AdoMet_MTases"/>
    <property type="match status" value="1"/>
</dbReference>
<feature type="region of interest" description="Disordered" evidence="1">
    <location>
        <begin position="1"/>
        <end position="40"/>
    </location>
</feature>
<dbReference type="Pfam" id="PF13489">
    <property type="entry name" value="Methyltransf_23"/>
    <property type="match status" value="1"/>
</dbReference>
<dbReference type="PANTHER" id="PTHR43591:SF10">
    <property type="entry name" value="ABC TRANSMEMBRANE TYPE-1 DOMAIN-CONTAINING PROTEIN-RELATED"/>
    <property type="match status" value="1"/>
</dbReference>
<reference evidence="2 3" key="2">
    <citation type="journal article" date="2021" name="Curr. Genet.">
        <title>Genetic response to nitrogen starvation in the aggressive Eucalyptus foliar pathogen Teratosphaeria destructans.</title>
        <authorList>
            <person name="Havenga M."/>
            <person name="Wingfield B.D."/>
            <person name="Wingfield M.J."/>
            <person name="Dreyer L.L."/>
            <person name="Roets F."/>
            <person name="Aylward J."/>
        </authorList>
    </citation>
    <scope>NUCLEOTIDE SEQUENCE [LARGE SCALE GENOMIC DNA]</scope>
    <source>
        <strain evidence="2">CMW44962</strain>
    </source>
</reference>
<sequence length="367" mass="41267">MTEEEEPASSNVAEGTLAVGLSAAGHGEVHNTDHDEETDNATNLVVDDDRDSAYSGGDGASETTSLASSLIQGHIENGRKYATLRDDYWGPSDDQQFETMDAGHYLYLLLNSFDSPDNLLFRSPIKRPSYILDIGTGPGTWAIDAADKFEATVYGVDLYPPPASFVPPNCFLEVDDVNEEWTWKHKFDLVHGRLLLGAFTDEQWQQLYAKCYENLKPGGWIEQVELDVRVMSDDGTLAEDSLLAGWGQIFLDCANRAGRSLNTQEEMKSRIEQAGFVNIQDHLFKCPIGNWPKNKVLKEAGRINFHHWTSGLDGWSMFLLTKFGAPKPWTADEVRVYVAKVRQELQNRKLHIYHLSRRVWAQKPLDA</sequence>
<dbReference type="GO" id="GO:0008168">
    <property type="term" value="F:methyltransferase activity"/>
    <property type="evidence" value="ECO:0007669"/>
    <property type="project" value="UniProtKB-KW"/>
</dbReference>
<reference evidence="2 3" key="1">
    <citation type="journal article" date="2018" name="IMA Fungus">
        <title>IMA Genome-F 10: Nine draft genome sequences of Claviceps purpurea s.lat., including C. arundinis, C. humidiphila, and C. cf. spartinae, pseudomolecules for the pitch canker pathogen Fusarium circinatum, draft genome of Davidsoniella eucalypti, Grosmannia galeiformis, Quambalaria eucalypti, and Teratosphaeria destructans.</title>
        <authorList>
            <person name="Wingfield B.D."/>
            <person name="Liu M."/>
            <person name="Nguyen H.D."/>
            <person name="Lane F.A."/>
            <person name="Morgan S.W."/>
            <person name="De Vos L."/>
            <person name="Wilken P.M."/>
            <person name="Duong T.A."/>
            <person name="Aylward J."/>
            <person name="Coetzee M.P."/>
            <person name="Dadej K."/>
            <person name="De Beer Z.W."/>
            <person name="Findlay W."/>
            <person name="Havenga M."/>
            <person name="Kolarik M."/>
            <person name="Menzies J.G."/>
            <person name="Naidoo K."/>
            <person name="Pochopski O."/>
            <person name="Shoukouhi P."/>
            <person name="Santana Q.C."/>
            <person name="Seifert K.A."/>
            <person name="Soal N."/>
            <person name="Steenkamp E.T."/>
            <person name="Tatham C.T."/>
            <person name="van der Nest M.A."/>
            <person name="Wingfield M.J."/>
        </authorList>
    </citation>
    <scope>NUCLEOTIDE SEQUENCE [LARGE SCALE GENOMIC DNA]</scope>
    <source>
        <strain evidence="2">CMW44962</strain>
    </source>
</reference>
<dbReference type="EMBL" id="RIBY02002001">
    <property type="protein sequence ID" value="KAH9826315.1"/>
    <property type="molecule type" value="Genomic_DNA"/>
</dbReference>
<evidence type="ECO:0000313" key="2">
    <source>
        <dbReference type="EMBL" id="KAH9826315.1"/>
    </source>
</evidence>
<evidence type="ECO:0000313" key="3">
    <source>
        <dbReference type="Proteomes" id="UP001138500"/>
    </source>
</evidence>
<dbReference type="AlphaFoldDB" id="A0A9W7W1G8"/>
<dbReference type="GO" id="GO:0032259">
    <property type="term" value="P:methylation"/>
    <property type="evidence" value="ECO:0007669"/>
    <property type="project" value="UniProtKB-KW"/>
</dbReference>
<dbReference type="OrthoDB" id="2013972at2759"/>
<dbReference type="SUPFAM" id="SSF53335">
    <property type="entry name" value="S-adenosyl-L-methionine-dependent methyltransferases"/>
    <property type="match status" value="1"/>
</dbReference>
<dbReference type="PANTHER" id="PTHR43591">
    <property type="entry name" value="METHYLTRANSFERASE"/>
    <property type="match status" value="1"/>
</dbReference>